<keyword evidence="1" id="KW-1133">Transmembrane helix</keyword>
<dbReference type="EMBL" id="AKFT01000094">
    <property type="protein sequence ID" value="EJF45761.1"/>
    <property type="molecule type" value="Genomic_DNA"/>
</dbReference>
<dbReference type="AlphaFoldDB" id="J0XAS0"/>
<feature type="transmembrane region" description="Helical" evidence="1">
    <location>
        <begin position="50"/>
        <end position="67"/>
    </location>
</feature>
<name>J0XAS0_9ACTO</name>
<evidence type="ECO:0000256" key="1">
    <source>
        <dbReference type="SAM" id="Phobius"/>
    </source>
</evidence>
<dbReference type="RefSeq" id="WP_008731173.1">
    <property type="nucleotide sequence ID" value="NZ_AKFT01000094.1"/>
</dbReference>
<feature type="transmembrane region" description="Helical" evidence="1">
    <location>
        <begin position="222"/>
        <end position="240"/>
    </location>
</feature>
<accession>J0XAS0</accession>
<gene>
    <name evidence="2" type="ORF">HMPREF1318_2554</name>
</gene>
<comment type="caution">
    <text evidence="2">The sequence shown here is derived from an EMBL/GenBank/DDBJ whole genome shotgun (WGS) entry which is preliminary data.</text>
</comment>
<proteinExistence type="predicted"/>
<feature type="transmembrane region" description="Helical" evidence="1">
    <location>
        <begin position="171"/>
        <end position="191"/>
    </location>
</feature>
<dbReference type="PATRIC" id="fig|1125718.3.peg.1210"/>
<keyword evidence="1" id="KW-0812">Transmembrane</keyword>
<feature type="transmembrane region" description="Helical" evidence="1">
    <location>
        <begin position="198"/>
        <end position="216"/>
    </location>
</feature>
<keyword evidence="1" id="KW-0472">Membrane</keyword>
<reference evidence="2 3" key="1">
    <citation type="submission" date="2012-05" db="EMBL/GenBank/DDBJ databases">
        <authorList>
            <person name="Harkins D.M."/>
            <person name="Madupu R."/>
            <person name="Durkin A.S."/>
            <person name="Torralba M."/>
            <person name="Methe B."/>
            <person name="Sutton G.G."/>
            <person name="Nelson K.E."/>
        </authorList>
    </citation>
    <scope>NUCLEOTIDE SEQUENCE [LARGE SCALE GENOMIC DNA]</scope>
    <source>
        <strain evidence="2 3">F0489</strain>
    </source>
</reference>
<dbReference type="Proteomes" id="UP000002941">
    <property type="component" value="Unassembled WGS sequence"/>
</dbReference>
<feature type="transmembrane region" description="Helical" evidence="1">
    <location>
        <begin position="20"/>
        <end position="38"/>
    </location>
</feature>
<evidence type="ECO:0000313" key="3">
    <source>
        <dbReference type="Proteomes" id="UP000002941"/>
    </source>
</evidence>
<keyword evidence="3" id="KW-1185">Reference proteome</keyword>
<organism evidence="2 3">
    <name type="scientific">Actinomyces massiliensis F0489</name>
    <dbReference type="NCBI Taxonomy" id="1125718"/>
    <lineage>
        <taxon>Bacteria</taxon>
        <taxon>Bacillati</taxon>
        <taxon>Actinomycetota</taxon>
        <taxon>Actinomycetes</taxon>
        <taxon>Actinomycetales</taxon>
        <taxon>Actinomycetaceae</taxon>
        <taxon>Actinomyces</taxon>
    </lineage>
</organism>
<sequence length="250" mass="25721">MPVTRQSGLDQSDLLRTAPAVLLTIGLTALLTDSLGTASHLSPDDARDQLGIVITTAVVSAVLAAVVGTSAGTAAVCATVLVSWGAGAHFLLDMNDDGRTAISCIAVAGMLWGLSMTCTADEAVIKGDRALISRGQAILRDPTILMAAFFLSSLAAGGVEATFALYDNDTYHHETIVILCLLGLAGAAPLVLARDTPLAPVFFAFTLSIWAGQFSAPDSTTVLAFQMAAIAVALSVPLMIRPRVGRAAPD</sequence>
<evidence type="ECO:0000313" key="2">
    <source>
        <dbReference type="EMBL" id="EJF45761.1"/>
    </source>
</evidence>
<feature type="transmembrane region" description="Helical" evidence="1">
    <location>
        <begin position="144"/>
        <end position="165"/>
    </location>
</feature>
<protein>
    <submittedName>
        <fullName evidence="2">Uncharacterized protein</fullName>
    </submittedName>
</protein>